<protein>
    <submittedName>
        <fullName evidence="3">Uncharacterized protein</fullName>
    </submittedName>
</protein>
<accession>A0A6J5R2B0</accession>
<name>A0A6J5R2B0_9CAUD</name>
<dbReference type="EMBL" id="LR797127">
    <property type="protein sequence ID" value="CAB4188777.1"/>
    <property type="molecule type" value="Genomic_DNA"/>
</dbReference>
<gene>
    <name evidence="2" type="ORF">UFOVP1035_134</name>
    <name evidence="3" type="ORF">UFOVP1181_93</name>
    <name evidence="1" type="ORF">UFOVP965_138</name>
</gene>
<proteinExistence type="predicted"/>
<dbReference type="EMBL" id="LR796984">
    <property type="protein sequence ID" value="CAB4179927.1"/>
    <property type="molecule type" value="Genomic_DNA"/>
</dbReference>
<evidence type="ECO:0000313" key="1">
    <source>
        <dbReference type="EMBL" id="CAB4175279.1"/>
    </source>
</evidence>
<evidence type="ECO:0000313" key="3">
    <source>
        <dbReference type="EMBL" id="CAB4188777.1"/>
    </source>
</evidence>
<dbReference type="EMBL" id="LR796920">
    <property type="protein sequence ID" value="CAB4175279.1"/>
    <property type="molecule type" value="Genomic_DNA"/>
</dbReference>
<sequence>MKTYGPLYRGSLKYYHTKLFPIIELGWTQETAHPYRKGRCLVFRVPFTIPGYFIGIWVKRPKIHPDNDVAIDALLSDALGARKAWVPQDGRYEDAF</sequence>
<reference evidence="3" key="1">
    <citation type="submission" date="2020-05" db="EMBL/GenBank/DDBJ databases">
        <authorList>
            <person name="Chiriac C."/>
            <person name="Salcher M."/>
            <person name="Ghai R."/>
            <person name="Kavagutti S V."/>
        </authorList>
    </citation>
    <scope>NUCLEOTIDE SEQUENCE</scope>
</reference>
<organism evidence="3">
    <name type="scientific">uncultured Caudovirales phage</name>
    <dbReference type="NCBI Taxonomy" id="2100421"/>
    <lineage>
        <taxon>Viruses</taxon>
        <taxon>Duplodnaviria</taxon>
        <taxon>Heunggongvirae</taxon>
        <taxon>Uroviricota</taxon>
        <taxon>Caudoviricetes</taxon>
        <taxon>Peduoviridae</taxon>
        <taxon>Maltschvirus</taxon>
        <taxon>Maltschvirus maltsch</taxon>
    </lineage>
</organism>
<evidence type="ECO:0000313" key="2">
    <source>
        <dbReference type="EMBL" id="CAB4179927.1"/>
    </source>
</evidence>